<dbReference type="SUPFAM" id="SSF55347">
    <property type="entry name" value="Glyceraldehyde-3-phosphate dehydrogenase-like, C-terminal domain"/>
    <property type="match status" value="1"/>
</dbReference>
<dbReference type="PANTHER" id="PTHR43708">
    <property type="entry name" value="CONSERVED EXPRESSED OXIDOREDUCTASE (EUROFUNG)"/>
    <property type="match status" value="1"/>
</dbReference>
<dbReference type="AlphaFoldDB" id="A0AA88C868"/>
<dbReference type="EMBL" id="BMWW01000007">
    <property type="protein sequence ID" value="GGZ01948.1"/>
    <property type="molecule type" value="Genomic_DNA"/>
</dbReference>
<dbReference type="InterPro" id="IPR051317">
    <property type="entry name" value="Gfo/Idh/MocA_oxidoreduct"/>
</dbReference>
<name>A0AA88C868_9BURK</name>
<evidence type="ECO:0000313" key="4">
    <source>
        <dbReference type="Proteomes" id="UP000619512"/>
    </source>
</evidence>
<sequence length="389" mass="41617">MTESVNEPTPRRLRLGMVGGGAGAFIGAVHRIAARLDDCYEFVAGALSSDPGRALASGAAIRLDPARCYTDYREMAHAEAAREDGIDVVAIVTPNHLHAPVATAFLEAGIHVICDKPLAISTAEGEALAALARRHNRVFALTHTYTGYPMVRHARELVASGAIGDVRLVQVEYAQDWMAEADKQSDAFQHSDWHNDPHRAGPTGCTSDIGTHAFHLAGYVSGIRPSELLAELHAFTPGRMLDDHVQVMLRYPNGARGMLWSSQMATGCENALKLRVFGSKAALAFDQESPNELWLTPQGGSGQRLTRGRVRGAAAEHATRVPSGHPEGYLEAFAQLYRDAAARIHAATAGQPVPEATAGLPTVDDGVAGMRFIDAVLASHRAGSRWTAL</sequence>
<organism evidence="3 4">
    <name type="scientific">Pseudoduganella plicata</name>
    <dbReference type="NCBI Taxonomy" id="321984"/>
    <lineage>
        <taxon>Bacteria</taxon>
        <taxon>Pseudomonadati</taxon>
        <taxon>Pseudomonadota</taxon>
        <taxon>Betaproteobacteria</taxon>
        <taxon>Burkholderiales</taxon>
        <taxon>Oxalobacteraceae</taxon>
        <taxon>Telluria group</taxon>
        <taxon>Pseudoduganella</taxon>
    </lineage>
</organism>
<dbReference type="SUPFAM" id="SSF51735">
    <property type="entry name" value="NAD(P)-binding Rossmann-fold domains"/>
    <property type="match status" value="1"/>
</dbReference>
<comment type="caution">
    <text evidence="3">The sequence shown here is derived from an EMBL/GenBank/DDBJ whole genome shotgun (WGS) entry which is preliminary data.</text>
</comment>
<feature type="domain" description="Gfo/Idh/MocA-like oxidoreductase N-terminal" evidence="1">
    <location>
        <begin position="14"/>
        <end position="142"/>
    </location>
</feature>
<dbReference type="InterPro" id="IPR036291">
    <property type="entry name" value="NAD(P)-bd_dom_sf"/>
</dbReference>
<protein>
    <submittedName>
        <fullName evidence="3">Oxidoreductase</fullName>
    </submittedName>
</protein>
<dbReference type="Gene3D" id="3.40.50.720">
    <property type="entry name" value="NAD(P)-binding Rossmann-like Domain"/>
    <property type="match status" value="1"/>
</dbReference>
<dbReference type="Pfam" id="PF01408">
    <property type="entry name" value="GFO_IDH_MocA"/>
    <property type="match status" value="1"/>
</dbReference>
<reference evidence="3" key="2">
    <citation type="submission" date="2022-12" db="EMBL/GenBank/DDBJ databases">
        <authorList>
            <person name="Sun Q."/>
            <person name="Kim S."/>
        </authorList>
    </citation>
    <scope>NUCLEOTIDE SEQUENCE</scope>
    <source>
        <strain evidence="3">KCTC 12344</strain>
    </source>
</reference>
<evidence type="ECO:0000259" key="2">
    <source>
        <dbReference type="Pfam" id="PF22725"/>
    </source>
</evidence>
<proteinExistence type="predicted"/>
<dbReference type="Pfam" id="PF22725">
    <property type="entry name" value="GFO_IDH_MocA_C3"/>
    <property type="match status" value="1"/>
</dbReference>
<dbReference type="GO" id="GO:0000166">
    <property type="term" value="F:nucleotide binding"/>
    <property type="evidence" value="ECO:0007669"/>
    <property type="project" value="InterPro"/>
</dbReference>
<gene>
    <name evidence="3" type="ORF">GCM10007388_39610</name>
</gene>
<accession>A0AA88C868</accession>
<dbReference type="PANTHER" id="PTHR43708:SF3">
    <property type="entry name" value="OXIDOREDUCTASE"/>
    <property type="match status" value="1"/>
</dbReference>
<dbReference type="InterPro" id="IPR055170">
    <property type="entry name" value="GFO_IDH_MocA-like_dom"/>
</dbReference>
<evidence type="ECO:0000313" key="3">
    <source>
        <dbReference type="EMBL" id="GGZ01948.1"/>
    </source>
</evidence>
<reference evidence="3" key="1">
    <citation type="journal article" date="2014" name="Int. J. Syst. Evol. Microbiol.">
        <title>Complete genome sequence of Corynebacterium casei LMG S-19264T (=DSM 44701T), isolated from a smear-ripened cheese.</title>
        <authorList>
            <consortium name="US DOE Joint Genome Institute (JGI-PGF)"/>
            <person name="Walter F."/>
            <person name="Albersmeier A."/>
            <person name="Kalinowski J."/>
            <person name="Ruckert C."/>
        </authorList>
    </citation>
    <scope>NUCLEOTIDE SEQUENCE</scope>
    <source>
        <strain evidence="3">KCTC 12344</strain>
    </source>
</reference>
<dbReference type="RefSeq" id="WP_229466514.1">
    <property type="nucleotide sequence ID" value="NZ_BMWW01000007.1"/>
</dbReference>
<dbReference type="Proteomes" id="UP000619512">
    <property type="component" value="Unassembled WGS sequence"/>
</dbReference>
<feature type="domain" description="GFO/IDH/MocA-like oxidoreductase" evidence="2">
    <location>
        <begin position="151"/>
        <end position="283"/>
    </location>
</feature>
<evidence type="ECO:0000259" key="1">
    <source>
        <dbReference type="Pfam" id="PF01408"/>
    </source>
</evidence>
<dbReference type="InterPro" id="IPR000683">
    <property type="entry name" value="Gfo/Idh/MocA-like_OxRdtase_N"/>
</dbReference>
<dbReference type="Gene3D" id="3.30.360.10">
    <property type="entry name" value="Dihydrodipicolinate Reductase, domain 2"/>
    <property type="match status" value="1"/>
</dbReference>